<dbReference type="FunCoup" id="B4JQ59">
    <property type="interactions" value="1"/>
</dbReference>
<organism evidence="2">
    <name type="scientific">Drosophila grimshawi</name>
    <name type="common">Hawaiian fruit fly</name>
    <name type="synonym">Idiomyia grimshawi</name>
    <dbReference type="NCBI Taxonomy" id="7222"/>
    <lineage>
        <taxon>Eukaryota</taxon>
        <taxon>Metazoa</taxon>
        <taxon>Ecdysozoa</taxon>
        <taxon>Arthropoda</taxon>
        <taxon>Hexapoda</taxon>
        <taxon>Insecta</taxon>
        <taxon>Pterygota</taxon>
        <taxon>Neoptera</taxon>
        <taxon>Endopterygota</taxon>
        <taxon>Diptera</taxon>
        <taxon>Brachycera</taxon>
        <taxon>Muscomorpha</taxon>
        <taxon>Ephydroidea</taxon>
        <taxon>Drosophilidae</taxon>
        <taxon>Drosophila</taxon>
        <taxon>Hawaiian Drosophila</taxon>
    </lineage>
</organism>
<dbReference type="Proteomes" id="UP000001070">
    <property type="component" value="Unassembled WGS sequence"/>
</dbReference>
<dbReference type="OMA" id="CSYERLV"/>
<dbReference type="PhylomeDB" id="B4JQ59"/>
<keyword evidence="2" id="KW-1185">Reference proteome</keyword>
<dbReference type="OrthoDB" id="7847791at2759"/>
<accession>B4JQ59</accession>
<dbReference type="HOGENOM" id="CLU_087404_0_0_1"/>
<evidence type="ECO:0000313" key="2">
    <source>
        <dbReference type="Proteomes" id="UP000001070"/>
    </source>
</evidence>
<dbReference type="Pfam" id="PF16089">
    <property type="entry name" value="DUF4818"/>
    <property type="match status" value="1"/>
</dbReference>
<dbReference type="KEGG" id="dgr:6566571"/>
<evidence type="ECO:0000313" key="1">
    <source>
        <dbReference type="EMBL" id="EDV99039.1"/>
    </source>
</evidence>
<protein>
    <submittedName>
        <fullName evidence="1">GH13262</fullName>
    </submittedName>
</protein>
<dbReference type="InParanoid" id="B4JQ59"/>
<reference evidence="1 2" key="1">
    <citation type="journal article" date="2007" name="Nature">
        <title>Evolution of genes and genomes on the Drosophila phylogeny.</title>
        <authorList>
            <consortium name="Drosophila 12 Genomes Consortium"/>
            <person name="Clark A.G."/>
            <person name="Eisen M.B."/>
            <person name="Smith D.R."/>
            <person name="Bergman C.M."/>
            <person name="Oliver B."/>
            <person name="Markow T.A."/>
            <person name="Kaufman T.C."/>
            <person name="Kellis M."/>
            <person name="Gelbart W."/>
            <person name="Iyer V.N."/>
            <person name="Pollard D.A."/>
            <person name="Sackton T.B."/>
            <person name="Larracuente A.M."/>
            <person name="Singh N.D."/>
            <person name="Abad J.P."/>
            <person name="Abt D.N."/>
            <person name="Adryan B."/>
            <person name="Aguade M."/>
            <person name="Akashi H."/>
            <person name="Anderson W.W."/>
            <person name="Aquadro C.F."/>
            <person name="Ardell D.H."/>
            <person name="Arguello R."/>
            <person name="Artieri C.G."/>
            <person name="Barbash D.A."/>
            <person name="Barker D."/>
            <person name="Barsanti P."/>
            <person name="Batterham P."/>
            <person name="Batzoglou S."/>
            <person name="Begun D."/>
            <person name="Bhutkar A."/>
            <person name="Blanco E."/>
            <person name="Bosak S.A."/>
            <person name="Bradley R.K."/>
            <person name="Brand A.D."/>
            <person name="Brent M.R."/>
            <person name="Brooks A.N."/>
            <person name="Brown R.H."/>
            <person name="Butlin R.K."/>
            <person name="Caggese C."/>
            <person name="Calvi B.R."/>
            <person name="Bernardo de Carvalho A."/>
            <person name="Caspi A."/>
            <person name="Castrezana S."/>
            <person name="Celniker S.E."/>
            <person name="Chang J.L."/>
            <person name="Chapple C."/>
            <person name="Chatterji S."/>
            <person name="Chinwalla A."/>
            <person name="Civetta A."/>
            <person name="Clifton S.W."/>
            <person name="Comeron J.M."/>
            <person name="Costello J.C."/>
            <person name="Coyne J.A."/>
            <person name="Daub J."/>
            <person name="David R.G."/>
            <person name="Delcher A.L."/>
            <person name="Delehaunty K."/>
            <person name="Do C.B."/>
            <person name="Ebling H."/>
            <person name="Edwards K."/>
            <person name="Eickbush T."/>
            <person name="Evans J.D."/>
            <person name="Filipski A."/>
            <person name="Findeiss S."/>
            <person name="Freyhult E."/>
            <person name="Fulton L."/>
            <person name="Fulton R."/>
            <person name="Garcia A.C."/>
            <person name="Gardiner A."/>
            <person name="Garfield D.A."/>
            <person name="Garvin B.E."/>
            <person name="Gibson G."/>
            <person name="Gilbert D."/>
            <person name="Gnerre S."/>
            <person name="Godfrey J."/>
            <person name="Good R."/>
            <person name="Gotea V."/>
            <person name="Gravely B."/>
            <person name="Greenberg A.J."/>
            <person name="Griffiths-Jones S."/>
            <person name="Gross S."/>
            <person name="Guigo R."/>
            <person name="Gustafson E.A."/>
            <person name="Haerty W."/>
            <person name="Hahn M.W."/>
            <person name="Halligan D.L."/>
            <person name="Halpern A.L."/>
            <person name="Halter G.M."/>
            <person name="Han M.V."/>
            <person name="Heger A."/>
            <person name="Hillier L."/>
            <person name="Hinrichs A.S."/>
            <person name="Holmes I."/>
            <person name="Hoskins R.A."/>
            <person name="Hubisz M.J."/>
            <person name="Hultmark D."/>
            <person name="Huntley M.A."/>
            <person name="Jaffe D.B."/>
            <person name="Jagadeeshan S."/>
            <person name="Jeck W.R."/>
            <person name="Johnson J."/>
            <person name="Jones C.D."/>
            <person name="Jordan W.C."/>
            <person name="Karpen G.H."/>
            <person name="Kataoka E."/>
            <person name="Keightley P.D."/>
            <person name="Kheradpour P."/>
            <person name="Kirkness E.F."/>
            <person name="Koerich L.B."/>
            <person name="Kristiansen K."/>
            <person name="Kudrna D."/>
            <person name="Kulathinal R.J."/>
            <person name="Kumar S."/>
            <person name="Kwok R."/>
            <person name="Lander E."/>
            <person name="Langley C.H."/>
            <person name="Lapoint R."/>
            <person name="Lazzaro B.P."/>
            <person name="Lee S.J."/>
            <person name="Levesque L."/>
            <person name="Li R."/>
            <person name="Lin C.F."/>
            <person name="Lin M.F."/>
            <person name="Lindblad-Toh K."/>
            <person name="Llopart A."/>
            <person name="Long M."/>
            <person name="Low L."/>
            <person name="Lozovsky E."/>
            <person name="Lu J."/>
            <person name="Luo M."/>
            <person name="Machado C.A."/>
            <person name="Makalowski W."/>
            <person name="Marzo M."/>
            <person name="Matsuda M."/>
            <person name="Matzkin L."/>
            <person name="McAllister B."/>
            <person name="McBride C.S."/>
            <person name="McKernan B."/>
            <person name="McKernan K."/>
            <person name="Mendez-Lago M."/>
            <person name="Minx P."/>
            <person name="Mollenhauer M.U."/>
            <person name="Montooth K."/>
            <person name="Mount S.M."/>
            <person name="Mu X."/>
            <person name="Myers E."/>
            <person name="Negre B."/>
            <person name="Newfeld S."/>
            <person name="Nielsen R."/>
            <person name="Noor M.A."/>
            <person name="O'Grady P."/>
            <person name="Pachter L."/>
            <person name="Papaceit M."/>
            <person name="Parisi M.J."/>
            <person name="Parisi M."/>
            <person name="Parts L."/>
            <person name="Pedersen J.S."/>
            <person name="Pesole G."/>
            <person name="Phillippy A.M."/>
            <person name="Ponting C.P."/>
            <person name="Pop M."/>
            <person name="Porcelli D."/>
            <person name="Powell J.R."/>
            <person name="Prohaska S."/>
            <person name="Pruitt K."/>
            <person name="Puig M."/>
            <person name="Quesneville H."/>
            <person name="Ram K.R."/>
            <person name="Rand D."/>
            <person name="Rasmussen M.D."/>
            <person name="Reed L.K."/>
            <person name="Reenan R."/>
            <person name="Reily A."/>
            <person name="Remington K.A."/>
            <person name="Rieger T.T."/>
            <person name="Ritchie M.G."/>
            <person name="Robin C."/>
            <person name="Rogers Y.H."/>
            <person name="Rohde C."/>
            <person name="Rozas J."/>
            <person name="Rubenfield M.J."/>
            <person name="Ruiz A."/>
            <person name="Russo S."/>
            <person name="Salzberg S.L."/>
            <person name="Sanchez-Gracia A."/>
            <person name="Saranga D.J."/>
            <person name="Sato H."/>
            <person name="Schaeffer S.W."/>
            <person name="Schatz M.C."/>
            <person name="Schlenke T."/>
            <person name="Schwartz R."/>
            <person name="Segarra C."/>
            <person name="Singh R.S."/>
            <person name="Sirot L."/>
            <person name="Sirota M."/>
            <person name="Sisneros N.B."/>
            <person name="Smith C.D."/>
            <person name="Smith T.F."/>
            <person name="Spieth J."/>
            <person name="Stage D.E."/>
            <person name="Stark A."/>
            <person name="Stephan W."/>
            <person name="Strausberg R.L."/>
            <person name="Strempel S."/>
            <person name="Sturgill D."/>
            <person name="Sutton G."/>
            <person name="Sutton G.G."/>
            <person name="Tao W."/>
            <person name="Teichmann S."/>
            <person name="Tobari Y.N."/>
            <person name="Tomimura Y."/>
            <person name="Tsolas J.M."/>
            <person name="Valente V.L."/>
            <person name="Venter E."/>
            <person name="Venter J.C."/>
            <person name="Vicario S."/>
            <person name="Vieira F.G."/>
            <person name="Vilella A.J."/>
            <person name="Villasante A."/>
            <person name="Walenz B."/>
            <person name="Wang J."/>
            <person name="Wasserman M."/>
            <person name="Watts T."/>
            <person name="Wilson D."/>
            <person name="Wilson R.K."/>
            <person name="Wing R.A."/>
            <person name="Wolfner M.F."/>
            <person name="Wong A."/>
            <person name="Wong G.K."/>
            <person name="Wu C.I."/>
            <person name="Wu G."/>
            <person name="Yamamoto D."/>
            <person name="Yang H.P."/>
            <person name="Yang S.P."/>
            <person name="Yorke J.A."/>
            <person name="Yoshida K."/>
            <person name="Zdobnov E."/>
            <person name="Zhang P."/>
            <person name="Zhang Y."/>
            <person name="Zimin A.V."/>
            <person name="Baldwin J."/>
            <person name="Abdouelleil A."/>
            <person name="Abdulkadir J."/>
            <person name="Abebe A."/>
            <person name="Abera B."/>
            <person name="Abreu J."/>
            <person name="Acer S.C."/>
            <person name="Aftuck L."/>
            <person name="Alexander A."/>
            <person name="An P."/>
            <person name="Anderson E."/>
            <person name="Anderson S."/>
            <person name="Arachi H."/>
            <person name="Azer M."/>
            <person name="Bachantsang P."/>
            <person name="Barry A."/>
            <person name="Bayul T."/>
            <person name="Berlin A."/>
            <person name="Bessette D."/>
            <person name="Bloom T."/>
            <person name="Blye J."/>
            <person name="Boguslavskiy L."/>
            <person name="Bonnet C."/>
            <person name="Boukhgalter B."/>
            <person name="Bourzgui I."/>
            <person name="Brown A."/>
            <person name="Cahill P."/>
            <person name="Channer S."/>
            <person name="Cheshatsang Y."/>
            <person name="Chuda L."/>
            <person name="Citroen M."/>
            <person name="Collymore A."/>
            <person name="Cooke P."/>
            <person name="Costello M."/>
            <person name="D'Aco K."/>
            <person name="Daza R."/>
            <person name="De Haan G."/>
            <person name="DeGray S."/>
            <person name="DeMaso C."/>
            <person name="Dhargay N."/>
            <person name="Dooley K."/>
            <person name="Dooley E."/>
            <person name="Doricent M."/>
            <person name="Dorje P."/>
            <person name="Dorjee K."/>
            <person name="Dupes A."/>
            <person name="Elong R."/>
            <person name="Falk J."/>
            <person name="Farina A."/>
            <person name="Faro S."/>
            <person name="Ferguson D."/>
            <person name="Fisher S."/>
            <person name="Foley C.D."/>
            <person name="Franke A."/>
            <person name="Friedrich D."/>
            <person name="Gadbois L."/>
            <person name="Gearin G."/>
            <person name="Gearin C.R."/>
            <person name="Giannoukos G."/>
            <person name="Goode T."/>
            <person name="Graham J."/>
            <person name="Grandbois E."/>
            <person name="Grewal S."/>
            <person name="Gyaltsen K."/>
            <person name="Hafez N."/>
            <person name="Hagos B."/>
            <person name="Hall J."/>
            <person name="Henson C."/>
            <person name="Hollinger A."/>
            <person name="Honan T."/>
            <person name="Huard M.D."/>
            <person name="Hughes L."/>
            <person name="Hurhula B."/>
            <person name="Husby M.E."/>
            <person name="Kamat A."/>
            <person name="Kanga B."/>
            <person name="Kashin S."/>
            <person name="Khazanovich D."/>
            <person name="Kisner P."/>
            <person name="Lance K."/>
            <person name="Lara M."/>
            <person name="Lee W."/>
            <person name="Lennon N."/>
            <person name="Letendre F."/>
            <person name="LeVine R."/>
            <person name="Lipovsky A."/>
            <person name="Liu X."/>
            <person name="Liu J."/>
            <person name="Liu S."/>
            <person name="Lokyitsang T."/>
            <person name="Lokyitsang Y."/>
            <person name="Lubonja R."/>
            <person name="Lui A."/>
            <person name="MacDonald P."/>
            <person name="Magnisalis V."/>
            <person name="Maru K."/>
            <person name="Matthews C."/>
            <person name="McCusker W."/>
            <person name="McDonough S."/>
            <person name="Mehta T."/>
            <person name="Meldrim J."/>
            <person name="Meneus L."/>
            <person name="Mihai O."/>
            <person name="Mihalev A."/>
            <person name="Mihova T."/>
            <person name="Mittelman R."/>
            <person name="Mlenga V."/>
            <person name="Montmayeur A."/>
            <person name="Mulrain L."/>
            <person name="Navidi A."/>
            <person name="Naylor J."/>
            <person name="Negash T."/>
            <person name="Nguyen T."/>
            <person name="Nguyen N."/>
            <person name="Nicol R."/>
            <person name="Norbu C."/>
            <person name="Norbu N."/>
            <person name="Novod N."/>
            <person name="O'Neill B."/>
            <person name="Osman S."/>
            <person name="Markiewicz E."/>
            <person name="Oyono O.L."/>
            <person name="Patti C."/>
            <person name="Phunkhang P."/>
            <person name="Pierre F."/>
            <person name="Priest M."/>
            <person name="Raghuraman S."/>
            <person name="Rege F."/>
            <person name="Reyes R."/>
            <person name="Rise C."/>
            <person name="Rogov P."/>
            <person name="Ross K."/>
            <person name="Ryan E."/>
            <person name="Settipalli S."/>
            <person name="Shea T."/>
            <person name="Sherpa N."/>
            <person name="Shi L."/>
            <person name="Shih D."/>
            <person name="Sparrow T."/>
            <person name="Spaulding J."/>
            <person name="Stalker J."/>
            <person name="Stange-Thomann N."/>
            <person name="Stavropoulos S."/>
            <person name="Stone C."/>
            <person name="Strader C."/>
            <person name="Tesfaye S."/>
            <person name="Thomson T."/>
            <person name="Thoulutsang Y."/>
            <person name="Thoulutsang D."/>
            <person name="Topham K."/>
            <person name="Topping I."/>
            <person name="Tsamla T."/>
            <person name="Vassiliev H."/>
            <person name="Vo A."/>
            <person name="Wangchuk T."/>
            <person name="Wangdi T."/>
            <person name="Weiand M."/>
            <person name="Wilkinson J."/>
            <person name="Wilson A."/>
            <person name="Yadav S."/>
            <person name="Young G."/>
            <person name="Yu Q."/>
            <person name="Zembek L."/>
            <person name="Zhong D."/>
            <person name="Zimmer A."/>
            <person name="Zwirko Z."/>
            <person name="Jaffe D.B."/>
            <person name="Alvarez P."/>
            <person name="Brockman W."/>
            <person name="Butler J."/>
            <person name="Chin C."/>
            <person name="Gnerre S."/>
            <person name="Grabherr M."/>
            <person name="Kleber M."/>
            <person name="Mauceli E."/>
            <person name="MacCallum I."/>
        </authorList>
    </citation>
    <scope>NUCLEOTIDE SEQUENCE [LARGE SCALE GENOMIC DNA]</scope>
    <source>
        <strain evidence="2">Tucson 15287-2541.00</strain>
    </source>
</reference>
<dbReference type="AlphaFoldDB" id="B4JQ59"/>
<dbReference type="eggNOG" id="ENOG502T95P">
    <property type="taxonomic scope" value="Eukaryota"/>
</dbReference>
<dbReference type="EMBL" id="CH916372">
    <property type="protein sequence ID" value="EDV99039.1"/>
    <property type="molecule type" value="Genomic_DNA"/>
</dbReference>
<proteinExistence type="predicted"/>
<dbReference type="InterPro" id="IPR032145">
    <property type="entry name" value="DUF4818"/>
</dbReference>
<sequence length="204" mass="23489">MVSPPSIVAATLLQICGVSLFIRQPAETPCSPAPCQAKWLFGLSLVLLLWRCELLPKRYASVYPRIHTCVELLGSVFVSELAMLIGWCSYERLVHQLSHLICLNLNLNCRWCEYFTLGMLTLLPSGLLLFTLAPAQWREFLVQLLWQLPRPEADECLLSCARELSNYARGLLCFCQLRREDRLRALRLFQLQAERSSRHEERQP</sequence>
<gene>
    <name evidence="1" type="primary">Dgri\GH13262</name>
    <name evidence="1" type="ORF">Dgri_GH13262</name>
</gene>
<name>B4JQ59_DROGR</name>